<evidence type="ECO:0000313" key="2">
    <source>
        <dbReference type="Proteomes" id="UP001152604"/>
    </source>
</evidence>
<accession>A0ABN8K944</accession>
<dbReference type="EMBL" id="CAKXZS010000051">
    <property type="protein sequence ID" value="CAH2406807.1"/>
    <property type="molecule type" value="Genomic_DNA"/>
</dbReference>
<gene>
    <name evidence="1" type="ORF">MES4922_550038</name>
</gene>
<comment type="caution">
    <text evidence="1">The sequence shown here is derived from an EMBL/GenBank/DDBJ whole genome shotgun (WGS) entry which is preliminary data.</text>
</comment>
<name>A0ABN8K944_9HYPH</name>
<keyword evidence="2" id="KW-1185">Reference proteome</keyword>
<evidence type="ECO:0000313" key="1">
    <source>
        <dbReference type="EMBL" id="CAH2406807.1"/>
    </source>
</evidence>
<protein>
    <submittedName>
        <fullName evidence="1">Uncharacterized protein</fullName>
    </submittedName>
</protein>
<sequence>MLHLDINAGAVELNFDIFVALDRNCLRSQSCGRKEALNCVQVLEKVATMHGFDSNQLCGVQNADA</sequence>
<dbReference type="Proteomes" id="UP001152604">
    <property type="component" value="Unassembled WGS sequence"/>
</dbReference>
<proteinExistence type="predicted"/>
<reference evidence="1" key="1">
    <citation type="submission" date="2022-03" db="EMBL/GenBank/DDBJ databases">
        <authorList>
            <person name="Brunel B."/>
        </authorList>
    </citation>
    <scope>NUCLEOTIDE SEQUENCE</scope>
    <source>
        <strain evidence="1">STM4922sample</strain>
    </source>
</reference>
<organism evidence="1 2">
    <name type="scientific">Mesorhizobium ventifaucium</name>
    <dbReference type="NCBI Taxonomy" id="666020"/>
    <lineage>
        <taxon>Bacteria</taxon>
        <taxon>Pseudomonadati</taxon>
        <taxon>Pseudomonadota</taxon>
        <taxon>Alphaproteobacteria</taxon>
        <taxon>Hyphomicrobiales</taxon>
        <taxon>Phyllobacteriaceae</taxon>
        <taxon>Mesorhizobium</taxon>
    </lineage>
</organism>